<dbReference type="Gene3D" id="3.30.565.10">
    <property type="entry name" value="Histidine kinase-like ATPase, C-terminal domain"/>
    <property type="match status" value="1"/>
</dbReference>
<keyword evidence="3" id="KW-0808">Transferase</keyword>
<evidence type="ECO:0000313" key="3">
    <source>
        <dbReference type="EMBL" id="MBB5282465.1"/>
    </source>
</evidence>
<sequence length="358" mass="41583">MKKPRSLPYRRWLRLSPRSQWTYSLLVPWFVPLISYFLIGTPYIQHWKTFLGGTLFVWLLTTLAFITHDWAADAIGRFLPNMRQTLLRAFLTLLAFMVLSGLFLLVYTWLFIRFQLFGSQLTYDTVCSVYLFDVVAIVGLVLIYEVFYLLEKWKESKLSKESLKKASLQGQLQSLKNQISPHFLFNSLNSLSSLIADEPQRAERFVDEMAKVYRYLLQTNDQELTPLSVELAFIQSYYHLLKTRHGPGLRVEVAVDHPYLHYQLPPLTLQMLVENAVKHNTILATRPLCITITTTAEGQLRVSNNLQRKTSRVESNHIGLANIKARYELLSRNELFIEETAKHFTITLPLLTQDTDYA</sequence>
<name>A0A840THN6_9BACT</name>
<reference evidence="3 4" key="1">
    <citation type="submission" date="2020-08" db="EMBL/GenBank/DDBJ databases">
        <title>Genomic Encyclopedia of Type Strains, Phase IV (KMG-IV): sequencing the most valuable type-strain genomes for metagenomic binning, comparative biology and taxonomic classification.</title>
        <authorList>
            <person name="Goeker M."/>
        </authorList>
    </citation>
    <scope>NUCLEOTIDE SEQUENCE [LARGE SCALE GENOMIC DNA]</scope>
    <source>
        <strain evidence="3 4">DSM 105074</strain>
    </source>
</reference>
<dbReference type="InterPro" id="IPR050640">
    <property type="entry name" value="Bact_2-comp_sensor_kinase"/>
</dbReference>
<feature type="transmembrane region" description="Helical" evidence="1">
    <location>
        <begin position="130"/>
        <end position="150"/>
    </location>
</feature>
<feature type="transmembrane region" description="Helical" evidence="1">
    <location>
        <begin position="89"/>
        <end position="110"/>
    </location>
</feature>
<keyword evidence="1" id="KW-0812">Transmembrane</keyword>
<evidence type="ECO:0000256" key="1">
    <source>
        <dbReference type="SAM" id="Phobius"/>
    </source>
</evidence>
<proteinExistence type="predicted"/>
<keyword evidence="1" id="KW-0472">Membrane</keyword>
<protein>
    <submittedName>
        <fullName evidence="3">Sensor histidine kinase YesM</fullName>
    </submittedName>
</protein>
<keyword evidence="4" id="KW-1185">Reference proteome</keyword>
<organism evidence="3 4">
    <name type="scientific">Rhabdobacter roseus</name>
    <dbReference type="NCBI Taxonomy" id="1655419"/>
    <lineage>
        <taxon>Bacteria</taxon>
        <taxon>Pseudomonadati</taxon>
        <taxon>Bacteroidota</taxon>
        <taxon>Cytophagia</taxon>
        <taxon>Cytophagales</taxon>
        <taxon>Cytophagaceae</taxon>
        <taxon>Rhabdobacter</taxon>
    </lineage>
</organism>
<evidence type="ECO:0000259" key="2">
    <source>
        <dbReference type="Pfam" id="PF06580"/>
    </source>
</evidence>
<keyword evidence="3" id="KW-0418">Kinase</keyword>
<feature type="transmembrane region" description="Helical" evidence="1">
    <location>
        <begin position="50"/>
        <end position="68"/>
    </location>
</feature>
<dbReference type="GO" id="GO:0016020">
    <property type="term" value="C:membrane"/>
    <property type="evidence" value="ECO:0007669"/>
    <property type="project" value="InterPro"/>
</dbReference>
<comment type="caution">
    <text evidence="3">The sequence shown here is derived from an EMBL/GenBank/DDBJ whole genome shotgun (WGS) entry which is preliminary data.</text>
</comment>
<keyword evidence="1" id="KW-1133">Transmembrane helix</keyword>
<feature type="domain" description="Signal transduction histidine kinase internal region" evidence="2">
    <location>
        <begin position="171"/>
        <end position="246"/>
    </location>
</feature>
<dbReference type="InterPro" id="IPR010559">
    <property type="entry name" value="Sig_transdc_His_kin_internal"/>
</dbReference>
<accession>A0A840THN6</accession>
<evidence type="ECO:0000313" key="4">
    <source>
        <dbReference type="Proteomes" id="UP000557307"/>
    </source>
</evidence>
<dbReference type="PANTHER" id="PTHR34220">
    <property type="entry name" value="SENSOR HISTIDINE KINASE YPDA"/>
    <property type="match status" value="1"/>
</dbReference>
<dbReference type="GO" id="GO:0000155">
    <property type="term" value="F:phosphorelay sensor kinase activity"/>
    <property type="evidence" value="ECO:0007669"/>
    <property type="project" value="InterPro"/>
</dbReference>
<gene>
    <name evidence="3" type="ORF">HNQ92_000586</name>
</gene>
<dbReference type="Pfam" id="PF06580">
    <property type="entry name" value="His_kinase"/>
    <property type="match status" value="1"/>
</dbReference>
<dbReference type="RefSeq" id="WP_184170657.1">
    <property type="nucleotide sequence ID" value="NZ_JACHGF010000001.1"/>
</dbReference>
<dbReference type="PANTHER" id="PTHR34220:SF7">
    <property type="entry name" value="SENSOR HISTIDINE KINASE YPDA"/>
    <property type="match status" value="1"/>
</dbReference>
<dbReference type="Proteomes" id="UP000557307">
    <property type="component" value="Unassembled WGS sequence"/>
</dbReference>
<dbReference type="InterPro" id="IPR036890">
    <property type="entry name" value="HATPase_C_sf"/>
</dbReference>
<dbReference type="EMBL" id="JACHGF010000001">
    <property type="protein sequence ID" value="MBB5282465.1"/>
    <property type="molecule type" value="Genomic_DNA"/>
</dbReference>
<dbReference type="AlphaFoldDB" id="A0A840THN6"/>
<feature type="transmembrane region" description="Helical" evidence="1">
    <location>
        <begin position="21"/>
        <end position="44"/>
    </location>
</feature>